<gene>
    <name evidence="2" type="ORF">ENJ10_05745</name>
</gene>
<dbReference type="AlphaFoldDB" id="A0A7V1LYZ1"/>
<dbReference type="Proteomes" id="UP000886005">
    <property type="component" value="Unassembled WGS sequence"/>
</dbReference>
<evidence type="ECO:0000313" key="2">
    <source>
        <dbReference type="EMBL" id="HED10169.1"/>
    </source>
</evidence>
<reference evidence="2" key="1">
    <citation type="journal article" date="2020" name="mSystems">
        <title>Genome- and Community-Level Interaction Insights into Carbon Utilization and Element Cycling Functions of Hydrothermarchaeota in Hydrothermal Sediment.</title>
        <authorList>
            <person name="Zhou Z."/>
            <person name="Liu Y."/>
            <person name="Xu W."/>
            <person name="Pan J."/>
            <person name="Luo Z.H."/>
            <person name="Li M."/>
        </authorList>
    </citation>
    <scope>NUCLEOTIDE SEQUENCE [LARGE SCALE GENOMIC DNA]</scope>
    <source>
        <strain evidence="2">HyVt-456</strain>
    </source>
</reference>
<accession>A0A7V1LYZ1</accession>
<sequence length="265" mass="30664">MYKLIKRPFFGSYMVKWKNPLTGNEKNGWKQYIVKSKSNAQITGLFANGKNKIKGTVVLGHPMGKLAKAYFLKSDYPDILRENGYNVFVFDFNGFGESTTGSFSFFYDIIAVGNKVKEIAPNLPIGYHGISFGAMWAIIAFTENNHPYNFAIIESAPTTLEEFWIKYPFAYKVLKSLYLILPKYKKKINMVERFNEIKNLKSMLLIYSKTDDITPVSMAERFIKKSMIPIELYVVYNAKHANIIRSSHKKEYLDKIINYFNNQLK</sequence>
<protein>
    <submittedName>
        <fullName evidence="2">Alpha/beta hydrolase</fullName>
    </submittedName>
</protein>
<dbReference type="SUPFAM" id="SSF53474">
    <property type="entry name" value="alpha/beta-Hydrolases"/>
    <property type="match status" value="1"/>
</dbReference>
<keyword evidence="2" id="KW-0378">Hydrolase</keyword>
<name>A0A7V1LYZ1_CALAY</name>
<organism evidence="2">
    <name type="scientific">Caldithrix abyssi</name>
    <dbReference type="NCBI Taxonomy" id="187145"/>
    <lineage>
        <taxon>Bacteria</taxon>
        <taxon>Pseudomonadati</taxon>
        <taxon>Calditrichota</taxon>
        <taxon>Calditrichia</taxon>
        <taxon>Calditrichales</taxon>
        <taxon>Calditrichaceae</taxon>
        <taxon>Caldithrix</taxon>
    </lineage>
</organism>
<comment type="caution">
    <text evidence="2">The sequence shown here is derived from an EMBL/GenBank/DDBJ whole genome shotgun (WGS) entry which is preliminary data.</text>
</comment>
<dbReference type="Pfam" id="PF12146">
    <property type="entry name" value="Hydrolase_4"/>
    <property type="match status" value="1"/>
</dbReference>
<dbReference type="Gene3D" id="3.40.50.1820">
    <property type="entry name" value="alpha/beta hydrolase"/>
    <property type="match status" value="1"/>
</dbReference>
<dbReference type="InterPro" id="IPR029058">
    <property type="entry name" value="AB_hydrolase_fold"/>
</dbReference>
<dbReference type="PANTHER" id="PTHR12277">
    <property type="entry name" value="ALPHA/BETA HYDROLASE DOMAIN-CONTAINING PROTEIN"/>
    <property type="match status" value="1"/>
</dbReference>
<dbReference type="PANTHER" id="PTHR12277:SF81">
    <property type="entry name" value="PROTEIN ABHD13"/>
    <property type="match status" value="1"/>
</dbReference>
<feature type="domain" description="Serine aminopeptidase S33" evidence="1">
    <location>
        <begin position="52"/>
        <end position="183"/>
    </location>
</feature>
<dbReference type="EMBL" id="DRLD01000159">
    <property type="protein sequence ID" value="HED10169.1"/>
    <property type="molecule type" value="Genomic_DNA"/>
</dbReference>
<proteinExistence type="predicted"/>
<dbReference type="GO" id="GO:0016787">
    <property type="term" value="F:hydrolase activity"/>
    <property type="evidence" value="ECO:0007669"/>
    <property type="project" value="UniProtKB-KW"/>
</dbReference>
<evidence type="ECO:0000259" key="1">
    <source>
        <dbReference type="Pfam" id="PF12146"/>
    </source>
</evidence>
<dbReference type="InterPro" id="IPR022742">
    <property type="entry name" value="Hydrolase_4"/>
</dbReference>